<protein>
    <recommendedName>
        <fullName evidence="4">Calx-beta domain-containing protein</fullName>
    </recommendedName>
</protein>
<gene>
    <name evidence="5" type="ORF">COR50_12490</name>
</gene>
<feature type="domain" description="Calx-beta" evidence="4">
    <location>
        <begin position="1039"/>
        <end position="1125"/>
    </location>
</feature>
<dbReference type="InterPro" id="IPR003644">
    <property type="entry name" value="Calx_beta"/>
</dbReference>
<dbReference type="Gene3D" id="2.60.40.2030">
    <property type="match status" value="22"/>
</dbReference>
<evidence type="ECO:0000259" key="4">
    <source>
        <dbReference type="Pfam" id="PF03160"/>
    </source>
</evidence>
<dbReference type="PANTHER" id="PTHR46682:SF1">
    <property type="entry name" value="ADHESION G-PROTEIN COUPLED RECEPTOR V1"/>
    <property type="match status" value="1"/>
</dbReference>
<name>A0A291QVF6_9BACT</name>
<keyword evidence="3" id="KW-0106">Calcium</keyword>
<feature type="domain" description="Calx-beta" evidence="4">
    <location>
        <begin position="2082"/>
        <end position="2154"/>
    </location>
</feature>
<dbReference type="SUPFAM" id="SSF141072">
    <property type="entry name" value="CalX-like"/>
    <property type="match status" value="26"/>
</dbReference>
<evidence type="ECO:0000313" key="6">
    <source>
        <dbReference type="Proteomes" id="UP000220133"/>
    </source>
</evidence>
<evidence type="ECO:0000256" key="3">
    <source>
        <dbReference type="ARBA" id="ARBA00022837"/>
    </source>
</evidence>
<evidence type="ECO:0000313" key="5">
    <source>
        <dbReference type="EMBL" id="ATL47920.1"/>
    </source>
</evidence>
<accession>A0A291QVF6</accession>
<proteinExistence type="predicted"/>
<evidence type="ECO:0000256" key="2">
    <source>
        <dbReference type="ARBA" id="ARBA00022737"/>
    </source>
</evidence>
<feature type="domain" description="Calx-beta" evidence="4">
    <location>
        <begin position="2425"/>
        <end position="2497"/>
    </location>
</feature>
<dbReference type="KEGG" id="cbae:COR50_12490"/>
<dbReference type="InterPro" id="IPR026919">
    <property type="entry name" value="ADGRV1"/>
</dbReference>
<evidence type="ECO:0000256" key="1">
    <source>
        <dbReference type="ARBA" id="ARBA00022729"/>
    </source>
</evidence>
<dbReference type="Proteomes" id="UP000220133">
    <property type="component" value="Chromosome"/>
</dbReference>
<feature type="domain" description="Calx-beta" evidence="4">
    <location>
        <begin position="701"/>
        <end position="775"/>
    </location>
</feature>
<dbReference type="GO" id="GO:0004930">
    <property type="term" value="F:G protein-coupled receptor activity"/>
    <property type="evidence" value="ECO:0007669"/>
    <property type="project" value="InterPro"/>
</dbReference>
<dbReference type="RefSeq" id="WP_098194297.1">
    <property type="nucleotide sequence ID" value="NZ_CP023777.1"/>
</dbReference>
<feature type="domain" description="Calx-beta" evidence="4">
    <location>
        <begin position="4048"/>
        <end position="4094"/>
    </location>
</feature>
<dbReference type="Pfam" id="PF13585">
    <property type="entry name" value="CHU_C"/>
    <property type="match status" value="1"/>
</dbReference>
<sequence length="4224" mass="421919">MFVLSYPLKKQVKPARTSLRAWAIAVWMLLSLLLGSVGAASAQDIIINPDGGNGPGDGLSIKITDTNLVVKRNGTWEIPGVQSSYLDNGIRPYIIFEKRLSASGAPVAHFLKNRLKSSVAGDGSVGAPWQVMLTDTLNNFDGKTYTVNTTLSYIAGDNYFFLDYVILASPGSESYYVHLYHSERVAMGGSDCAYGQAAKFDSWDDYQGINVDLPDIVRVYRPVGECSATSFDGHIYRTKGGFTSFYASSPDERNEKITPGYRLKSVYNESLYPDAEKGISVHKAIEFNGNLVGSNYEAKTKRILIGYGADTAFHGLSYEDPLVADNSTGLTVGLTATTASDAEGDDSHVITGLQLHLSTGILGSPQLVKILVTPTPSDGVTASDYEYLGDLWIPAGIYSSETDIDLSNIIIKGNTSLQSNRGMQLELQTFSPLITLDAAHTTATYTILDDDNGKLTFEPSDTILREGNSMTMKVMLNGGIAPSPITVTITKDDLTTDAEDGDYTMPAAFPMTVTIPTGSSEASFTIQANADNILEPTHEQLSLVATATITGLTKTAAANIQIEDVTKENPANMVITLESASLYEGDGYYLNAALPAGITSEEPITISIDWDQLNSTADLSDFDNALPTEIIIPADAENNNGTYFMSVSFDSYLEEQEMFKITGTAVNFTVNPTEITINDWYLDPGFLPVYVNVTGDHNALIDEGTGTATFVLTLDGGLIAGSDFDLEIGRVASSAAGASDYTISTYPVILHKGESQVTVTISAATDTEVEANERLDFTFTGSTFSSYDAPFGVTIVDKTTTGSNFDITLTPDLTSITEGGSTTVWLSLDSGTPATEDLTFNLTVGTGTDPGLNAAAYSFPASVTIPTGATSISFQLTASADNGVLDLNRDLVIHAEGDVYGNSSTAESTVTITDITGINPANTIITISADANVSEGNTTQLMASLPPGITASYDITVNLTQVMDAPSADASDFVNPVPTSIVIPAGSNSAFVTMEVKEDGINEATENLKFLLSAAGFDFAGNVDATDHVLIAIENVNPMIVLSIDKLSMMEDDAPATVTAQLPSGIAAGQDIVIDLSAGSGSTVASGDYSFGASSITIPSGQNSATISLSALLDDIIEDDETLNIAGTNASGYTITGTALTISDKTGTIAANRALSLTASPSSIAEGGSSAFTVSLPAGITSSSDITVALSSGTNTSAGLSASEYSFPSSITIAAGSNGATFTVTASADDNILEPAEDLEILAEATVGGSSESTASTLSITDATGTIPANKVITLGSSSATISEGGAAATLTASLPSGITSATDITVTLVDNGSSALGADFSGGMPTSITIPAGSNSGSATIAAVADNSVEGDESLKLTGSSSGFTISGSIDMTVTDEAVSGNITISASPSSIAEGESATFKVSLPVGVTAGTDMEISLSKGGASTAGSSDHGTIPSSVTILAGDNSATFTVPATEDGIIESNETLAINGTNANGYTVVGTTVTISDKTGTIAANRALSLTASPSSIAEGGSSAFTVSLPTGITSSSDITVALSSGTNTSAGLSASEYSFPSSVTIAVGSNSATFTVTASADDNILEPAEDLEILAEATVGSNNESAASTLSITDATGTIPANKVITLGSSGSSLAEGGSVSLTASLPSGITSATAITVTLVDNGSSALGADFSGGILTSITIPAGSNSGSATIAAVADNSVEGDESLKLSGSSSGFTISGNIDITITDEVVAGNILITASPSTVIEGGSTTVKVSLPAGYSAGKQIIIDLSKDGASTASGADHLAIPGDIMIAEGDSEATFIINSLEDDIIESDETLVIKGTNSDGFSVTGTTVTISDKTGTIAANRALSLTASPSSIAEGGSSAFTVSLPAGITSSSDIVVALSSGTNTSAGLSASEYSFPASVTIAAGSNSATFTVTASADDNILEPAEDLEILAEATVGGSSESTASTLSITDATGTIPANKVITLGSSSATISEGGAAATLTASLPSGITSATDITVTLVDNGSSALGADFSGGMPTSITIPAGSNSGSTTIAAVADNSVEGDESLKLSGSSSGFTISGSIDMTVTDEAVSGDISITSSPTIIAEGESATFTVSLPAGVTAGTDMLVNLSKGGTSTASSADHGSLPASVTISAGNNSATFTVPATEDGIIESNETLVINGTNANGYTVIGTTVTISDKTGTIAANRALSLSASPSSIAEGGSSAFTVSLPAGITSSSDIVVALSSGAGTSAGLSASEYSFPASVTIAAGSNSATFTVTASADDNILEPAEDLEILAEATVGGSSESTASTLSITDATGTIPENKEITLGSSSATISEGGAAATLMASLPSGITSATDITVTLVDNGSSALGADFSGGMPTSITIPAGSNSGSTTIAAVADNSVEGDESLKLTGSSIGFTISGSIDMTVTDEAVSGDISITSSPTIIAEGESATFTVSLPVGVTAGTDMLVNLSKGGTSTASSADHGSLPASVTILAGDNSATFTVSATEDGIIESNETLVINGTNANGYTVIGTTVTISDKTGTIAANRALSLTASPSSIAEGGSSAFTVSLPAGITSSSDIVVALSSGTNTSAGLSAGEYSFPASVTIAAGSNSAVFTVTASADDNILEPAEDLEILAEATVGGSSESTASTLSITDATGTIPENKEITLGSSSATISEGGAAATLTASLPSGITSATDITVTLVDNGSSALGADFSGGMPTSITIPAGSNSGSATIAAVADNSVEGDESLKLTGSSSGFTISGSIDMTVTDEAVSGNITMSASPSSIAEGESATFKVSLPGGLIAGTDMEISLSKGGASTAGSSDHGTIPSSVTILAGDNSATFTVPATEDGIIESNETLEINGTNANGYTVIGTTVTISDKTGTIAANRALSLTASPSSIAEGGSSAFTVSLPAGITSSSDITVALSSGAGTSAGLSASEYSISASVTIAAGSNSAIFTVTASADDNILEPAEDLEILAEAIVGGSSESTASTLSITDATGTIPANKVITLGSSSATISEGGAAATLTASLPSGITSATAITVTLVDNGSSALGADFSGGMPISITIPAGSNSGSATIAAVADNSVEGDESLKLTGSSSGFTISGSIDMTVTDEAVSGNITISASPSSIAEGESATFKVSLPIGVTAGTDMEISLSKGRASTAGSSDHGTIPSSVTILAGDNSATFTVSATEDGIIESNETLVINGTNANGYTVIGTTVTISDKTGTIAANRALSLSASPSSIAEGGSSAFTVSLPAGITSSSDIVVALSSGAGTSAGLSASEYSFPASVTIAAGSNSATFTVTASADDNILEPAEDLEILAEATVGGSSESTASTLSITDATGTIPANKEITLGSSSATISEGGAAATLTASLPSGITSATAITVTLVDNGSSALGADFSGGIPASITIPAGSNSGSVSIEVIADNSIEGDETLKLSGSSSGFTISGSIDMTVTDEAVSGNITISASPSSIAEGASATFSVSLPGGLIAGTDMEISLSKGGASTAGSSDHGTIPSSVTILAGDNSATFTVPATEDGIIESNETLVINGTNANGYTVIGTTVTISDKTGTIAANRALSLSASPSSIAEGGSSTVTVSLPAGITSSSDITVALSSGTNTSADLSPGEYSFPSSVTIAAGSNSANFTVTASPDDGVLEPTKHLEINAESNIAGNLSSTQTVLEIIDHTSTIPSNAVINITSPSTVTEGNSVIITASLPSGITSEAPVTVLLTDNGSTTIDADFTGGIPSSITIPANQNSASISLDVIADNLVESTEKLILGASAAGFNIVGNVNIDVIDADGTGLVIAMTTSNNSITEGDPTQQIVFSLPQGIAPDHDIVIDLTIDAGSTASTNDYSTLPLQVTIPAGSNSASVPFEALADNILEHKEILVLSASSASGYAVNGLSLEIIDKTSQVEQNMHLNFSPANATIDEGGSIALQVKLPGNIVAAYPLVVNIAMDASSTAAPSDIATIPTTIMIPAGQNISEAFSVNAYMDNIIGNSKTLKLNGSLTGFTFNQAIIQIKDATANNSGNKNISVHVDSSKIHEGSSTKVTYSLAPGITSVNPIVIKVLVDGTSTVDAMDYNGIPLELTIPAGASEVTFDLNIQEDGLPEQDETIILGGQATGFTFSRSNTLTIVGDILPGGNEIHIDVPKAISPNNDGVGNDYMKINNIESYPKNEVVIVNRWGGVVFKAYGYNNQSVRFDGKSNNGGGDGRQVTDGSYFYIINVWDSTGKHKRFSGYIVIKRG</sequence>
<dbReference type="GO" id="GO:0016020">
    <property type="term" value="C:membrane"/>
    <property type="evidence" value="ECO:0007669"/>
    <property type="project" value="InterPro"/>
</dbReference>
<dbReference type="InterPro" id="IPR038081">
    <property type="entry name" value="CalX-like_sf"/>
</dbReference>
<keyword evidence="2" id="KW-0677">Repeat</keyword>
<organism evidence="5 6">
    <name type="scientific">Chitinophaga caeni</name>
    <dbReference type="NCBI Taxonomy" id="2029983"/>
    <lineage>
        <taxon>Bacteria</taxon>
        <taxon>Pseudomonadati</taxon>
        <taxon>Bacteroidota</taxon>
        <taxon>Chitinophagia</taxon>
        <taxon>Chitinophagales</taxon>
        <taxon>Chitinophagaceae</taxon>
        <taxon>Chitinophaga</taxon>
    </lineage>
</organism>
<feature type="domain" description="Calx-beta" evidence="4">
    <location>
        <begin position="3330"/>
        <end position="3415"/>
    </location>
</feature>
<dbReference type="OrthoDB" id="599434at2"/>
<keyword evidence="6" id="KW-1185">Reference proteome</keyword>
<feature type="domain" description="Calx-beta" evidence="4">
    <location>
        <begin position="1739"/>
        <end position="1814"/>
    </location>
</feature>
<dbReference type="Pfam" id="PF03160">
    <property type="entry name" value="Calx-beta"/>
    <property type="match status" value="9"/>
</dbReference>
<dbReference type="EMBL" id="CP023777">
    <property type="protein sequence ID" value="ATL47920.1"/>
    <property type="molecule type" value="Genomic_DNA"/>
</dbReference>
<feature type="domain" description="Calx-beta" evidence="4">
    <location>
        <begin position="449"/>
        <end position="564"/>
    </location>
</feature>
<feature type="domain" description="Calx-beta" evidence="4">
    <location>
        <begin position="3792"/>
        <end position="3872"/>
    </location>
</feature>
<dbReference type="PANTHER" id="PTHR46682">
    <property type="entry name" value="ADHESION G-PROTEIN COUPLED RECEPTOR V1"/>
    <property type="match status" value="1"/>
</dbReference>
<reference evidence="5 6" key="1">
    <citation type="submission" date="2017-10" db="EMBL/GenBank/DDBJ databases">
        <title>Paenichitinophaga pekingensis gen. nov., sp. nov., isolated from activated sludge.</title>
        <authorList>
            <person name="Jin D."/>
            <person name="Kong X."/>
            <person name="Deng Y."/>
            <person name="Bai Z."/>
        </authorList>
    </citation>
    <scope>NUCLEOTIDE SEQUENCE [LARGE SCALE GENOMIC DNA]</scope>
    <source>
        <strain evidence="5 6">13</strain>
    </source>
</reference>
<keyword evidence="1" id="KW-0732">Signal</keyword>